<dbReference type="AlphaFoldDB" id="A0A0G0H750"/>
<keyword evidence="1" id="KW-0472">Membrane</keyword>
<proteinExistence type="predicted"/>
<feature type="transmembrane region" description="Helical" evidence="1">
    <location>
        <begin position="115"/>
        <end position="133"/>
    </location>
</feature>
<feature type="transmembrane region" description="Helical" evidence="1">
    <location>
        <begin position="242"/>
        <end position="263"/>
    </location>
</feature>
<reference evidence="2 3" key="1">
    <citation type="journal article" date="2015" name="Nature">
        <title>rRNA introns, odd ribosomes, and small enigmatic genomes across a large radiation of phyla.</title>
        <authorList>
            <person name="Brown C.T."/>
            <person name="Hug L.A."/>
            <person name="Thomas B.C."/>
            <person name="Sharon I."/>
            <person name="Castelle C.J."/>
            <person name="Singh A."/>
            <person name="Wilkins M.J."/>
            <person name="Williams K.H."/>
            <person name="Banfield J.F."/>
        </authorList>
    </citation>
    <scope>NUCLEOTIDE SEQUENCE [LARGE SCALE GENOMIC DNA]</scope>
</reference>
<organism evidence="2 3">
    <name type="scientific">Candidatus Daviesbacteria bacterium GW2011_GWB1_36_5</name>
    <dbReference type="NCBI Taxonomy" id="1618426"/>
    <lineage>
        <taxon>Bacteria</taxon>
        <taxon>Candidatus Daviesiibacteriota</taxon>
    </lineage>
</organism>
<feature type="transmembrane region" description="Helical" evidence="1">
    <location>
        <begin position="200"/>
        <end position="222"/>
    </location>
</feature>
<accession>A0A0G0H750</accession>
<feature type="transmembrane region" description="Helical" evidence="1">
    <location>
        <begin position="90"/>
        <end position="109"/>
    </location>
</feature>
<dbReference type="Proteomes" id="UP000034492">
    <property type="component" value="Unassembled WGS sequence"/>
</dbReference>
<feature type="transmembrane region" description="Helical" evidence="1">
    <location>
        <begin position="140"/>
        <end position="158"/>
    </location>
</feature>
<keyword evidence="1" id="KW-0812">Transmembrane</keyword>
<dbReference type="EMBL" id="LBSA01000035">
    <property type="protein sequence ID" value="KKQ07909.1"/>
    <property type="molecule type" value="Genomic_DNA"/>
</dbReference>
<feature type="transmembrane region" description="Helical" evidence="1">
    <location>
        <begin position="7"/>
        <end position="27"/>
    </location>
</feature>
<feature type="transmembrane region" description="Helical" evidence="1">
    <location>
        <begin position="317"/>
        <end position="347"/>
    </location>
</feature>
<evidence type="ECO:0000313" key="3">
    <source>
        <dbReference type="Proteomes" id="UP000034492"/>
    </source>
</evidence>
<evidence type="ECO:0000256" key="1">
    <source>
        <dbReference type="SAM" id="Phobius"/>
    </source>
</evidence>
<evidence type="ECO:0008006" key="4">
    <source>
        <dbReference type="Google" id="ProtNLM"/>
    </source>
</evidence>
<feature type="transmembrane region" description="Helical" evidence="1">
    <location>
        <begin position="275"/>
        <end position="297"/>
    </location>
</feature>
<comment type="caution">
    <text evidence="2">The sequence shown here is derived from an EMBL/GenBank/DDBJ whole genome shotgun (WGS) entry which is preliminary data.</text>
</comment>
<sequence>MNLTKNNFLTPLLLAILFFVIFTTISISKHQSFQSNAFDLGIHTQAIYLYSQGLTPFSTLKHMLVLGDHFGIALVLLAPLYRFFPSSETLLILQALFVSLSSIPIYLITQDKLKSSLLSLLITLSYLTSVGITSAINFDFHLATISVLPLSFLLYGWYFKKWNIYWVSLILSLLTKEDTSILIFGLGIYKIFLKQTRSGIATLIVSFFYFLIVKFMIMPFFWKGAEQGYISTSALPLTNPLELIVLFFSRPGIFLNHFFNSPIKQDTFDNLYKQYAYLPILNPLSWFTVFPSLYLRFSSTATHFWTTIWHYNANLEPFLAISTVFAISKFRIPIIAVALLLIFFLFYSGLSPNSLIWRVFYIKPSNIQNNSQIYQSLQIIPANASVSAQNPFVPYLANRQRIYLFPEIYDSRYIIVKPSLSSYPTTPEEIVSRVNSLISSSYWGIEYQNQDLIILKKTNSNL</sequence>
<dbReference type="Pfam" id="PF09852">
    <property type="entry name" value="DUF2079"/>
    <property type="match status" value="1"/>
</dbReference>
<name>A0A0G0H750_9BACT</name>
<gene>
    <name evidence="2" type="ORF">US19_C0035G0020</name>
</gene>
<protein>
    <recommendedName>
        <fullName evidence="4">DUF2079 domain-containing protein</fullName>
    </recommendedName>
</protein>
<dbReference type="InterPro" id="IPR018650">
    <property type="entry name" value="STSV1_Orf64"/>
</dbReference>
<evidence type="ECO:0000313" key="2">
    <source>
        <dbReference type="EMBL" id="KKQ07909.1"/>
    </source>
</evidence>
<keyword evidence="1" id="KW-1133">Transmembrane helix</keyword>